<dbReference type="InterPro" id="IPR013517">
    <property type="entry name" value="FG-GAP"/>
</dbReference>
<gene>
    <name evidence="4" type="ORF">ACFFGN_33835</name>
</gene>
<keyword evidence="5" id="KW-1185">Reference proteome</keyword>
<name>A0ABV6QX71_9ACTN</name>
<feature type="domain" description="Ricin B lectin" evidence="3">
    <location>
        <begin position="1035"/>
        <end position="1184"/>
    </location>
</feature>
<accession>A0ABV6QX71</accession>
<dbReference type="Pfam" id="PF14200">
    <property type="entry name" value="RicinB_lectin_2"/>
    <property type="match status" value="3"/>
</dbReference>
<evidence type="ECO:0000313" key="4">
    <source>
        <dbReference type="EMBL" id="MFC0629095.1"/>
    </source>
</evidence>
<dbReference type="CDD" id="cd00161">
    <property type="entry name" value="beta-trefoil_Ricin-like"/>
    <property type="match status" value="2"/>
</dbReference>
<organism evidence="4 5">
    <name type="scientific">Kribbella deserti</name>
    <dbReference type="NCBI Taxonomy" id="1926257"/>
    <lineage>
        <taxon>Bacteria</taxon>
        <taxon>Bacillati</taxon>
        <taxon>Actinomycetota</taxon>
        <taxon>Actinomycetes</taxon>
        <taxon>Propionibacteriales</taxon>
        <taxon>Kribbellaceae</taxon>
        <taxon>Kribbella</taxon>
    </lineage>
</organism>
<dbReference type="SUPFAM" id="SSF50370">
    <property type="entry name" value="Ricin B-like lectins"/>
    <property type="match status" value="2"/>
</dbReference>
<dbReference type="Gene3D" id="2.40.128.340">
    <property type="match status" value="3"/>
</dbReference>
<feature type="domain" description="Ricin B lectin" evidence="3">
    <location>
        <begin position="1193"/>
        <end position="1331"/>
    </location>
</feature>
<protein>
    <submittedName>
        <fullName evidence="4">RICIN domain-containing protein</fullName>
    </submittedName>
</protein>
<dbReference type="InterPro" id="IPR000772">
    <property type="entry name" value="Ricin_B_lectin"/>
</dbReference>
<reference evidence="4 5" key="1">
    <citation type="submission" date="2024-09" db="EMBL/GenBank/DDBJ databases">
        <authorList>
            <person name="Sun Q."/>
            <person name="Mori K."/>
        </authorList>
    </citation>
    <scope>NUCLEOTIDE SEQUENCE [LARGE SCALE GENOMIC DNA]</scope>
    <source>
        <strain evidence="4 5">CGMCC 1.15906</strain>
    </source>
</reference>
<dbReference type="Gene3D" id="2.80.10.50">
    <property type="match status" value="3"/>
</dbReference>
<evidence type="ECO:0000259" key="3">
    <source>
        <dbReference type="SMART" id="SM00458"/>
    </source>
</evidence>
<dbReference type="InterPro" id="IPR035992">
    <property type="entry name" value="Ricin_B-like_lectins"/>
</dbReference>
<dbReference type="SUPFAM" id="SSF69318">
    <property type="entry name" value="Integrin alpha N-terminal domain"/>
    <property type="match status" value="2"/>
</dbReference>
<evidence type="ECO:0000313" key="5">
    <source>
        <dbReference type="Proteomes" id="UP001589890"/>
    </source>
</evidence>
<dbReference type="InterPro" id="IPR028994">
    <property type="entry name" value="Integrin_alpha_N"/>
</dbReference>
<dbReference type="Proteomes" id="UP001589890">
    <property type="component" value="Unassembled WGS sequence"/>
</dbReference>
<feature type="region of interest" description="Disordered" evidence="2">
    <location>
        <begin position="1"/>
        <end position="47"/>
    </location>
</feature>
<dbReference type="RefSeq" id="WP_380056576.1">
    <property type="nucleotide sequence ID" value="NZ_JBHLTC010000041.1"/>
</dbReference>
<dbReference type="Pfam" id="PF13517">
    <property type="entry name" value="FG-GAP_3"/>
    <property type="match status" value="1"/>
</dbReference>
<evidence type="ECO:0000256" key="2">
    <source>
        <dbReference type="SAM" id="MobiDB-lite"/>
    </source>
</evidence>
<dbReference type="PROSITE" id="PS50231">
    <property type="entry name" value="RICIN_B_LECTIN"/>
    <property type="match status" value="1"/>
</dbReference>
<comment type="caution">
    <text evidence="4">The sequence shown here is derived from an EMBL/GenBank/DDBJ whole genome shotgun (WGS) entry which is preliminary data.</text>
</comment>
<sequence>MIALPLTAMASTAEPAGGTTQEPPALPTQQAAADGPAEKAKQTGKPVELVDRRTETQQVFVEPSGNHRLEQYAHPVRARKGTGWAPINTTLKVQPDGTVRPVSTVIDLRLSGGGDGKKLVAIGENGGQVRMGWHGRLPKPVLTGDTATYPEVLPGVDLRIRASSTGFGQVLVVKNRQAALNPALRQVRFPLMGAGLSLTTKPDGTTIAKDGKGRTVFTAGSAVMWDTPAPSAEATEKAAAAKIDGSSASKHATIATKRLGQDLVITPDVALLTSPATRFPLYIDPSVASGAYLWTHVNQMAPDQSYWNYDRGEGAKVGLSWDLAVRYRSFFQMHTGVIGGARVIGASFDIVLDHSPSGSATPTDLHASRAIDPGAPLTWNNSGGHWIGYLASASGNAWTNGGQPDMGMRFAGPNLHNLVQTAANNKTPTLAFALRAPDEGNKYQWKKFHPGTAKLVVTYNNVPRAPIKVNFSRPRPCGTAAAPVLISTTQPSFAAVASDPDNDNIVSRLLIRRASDNVLEYELDSSPTTSGAAFAWPQVPAGELANGGTYYFTARSDDRVADDGADFGPESGRCYFKVDGVKPLTPSLSSTDFPDAEPMLNVGEPGVVTVKPAATDTDVAEYLYGFQQDKVTLRIRAGSDGSANIPLTVWPGADNVPQKRLYVKAVDKAGNVSDATRAWDLSAYELPPGTPVPHVRGDINGDGRADLNAVLDHGFGRTTVWNIPAKAGGFYTGNIAFDTGDSGGFALYRTRQVQGDFDGDGRADEALFREEAGRRVALYILKSDGNRYDAASTPVWHSGGAAWALSTARVFSGDVNGDNKADIAVQLNNGNGTWKLDLFLGGNLGAPVTWIAAGAGQWAQSAPLLADIDGDNKDDLVNMKNAGACRTVTDYFKSSGTAFASTPVQLNDSASYCWDRSKPVVGDVDGDGLDDIVAMYENGASDTSLKVFRSTGTALTLGEWWRDPSRFDPSKAALSVGDYTADKKDDVGLVYSLDGGGREVLTLASTGTAFAAPVTGWKETAVGASTGPKFDIEHRTYELVARHSGRCLDVWNASQTDPAPLVQHDCLNGLNQRFRLQQIAGTEQFELRMVHGDGRAVDGLARCADVEDQLVDDNRPLLQWKCAGQANQQMTLEYVEGSSYDTVVRLKFAHSGKCAGVRDGALGNGAAVVQQTCAAVASQQWVLRAALNANQLNNRYRISAVNGGKVVDIANCVMTEGQNARMWDWVPGSPCEVWTFKPLGDDIYNIVAPSTGQMLQVEGCSQTNAAPVEILQAGGSDCQRWRVEPAAGGSWSIHEVKTGKSFDVAGCSSAAGANLIVWPYWNGSCQRFVLDVF</sequence>
<feature type="compositionally biased region" description="Polar residues" evidence="2">
    <location>
        <begin position="18"/>
        <end position="31"/>
    </location>
</feature>
<proteinExistence type="predicted"/>
<dbReference type="SMART" id="SM00458">
    <property type="entry name" value="RICIN"/>
    <property type="match status" value="2"/>
</dbReference>
<evidence type="ECO:0000256" key="1">
    <source>
        <dbReference type="ARBA" id="ARBA00022729"/>
    </source>
</evidence>
<dbReference type="EMBL" id="JBHLTC010000041">
    <property type="protein sequence ID" value="MFC0629095.1"/>
    <property type="molecule type" value="Genomic_DNA"/>
</dbReference>
<keyword evidence="1" id="KW-0732">Signal</keyword>